<proteinExistence type="predicted"/>
<evidence type="ECO:0000256" key="1">
    <source>
        <dbReference type="SAM" id="SignalP"/>
    </source>
</evidence>
<dbReference type="PANTHER" id="PTHR37372:SF1">
    <property type="entry name" value="GEO07177P1"/>
    <property type="match status" value="1"/>
</dbReference>
<gene>
    <name evidence="2" type="ORF">Fmac_001836</name>
</gene>
<sequence length="103" mass="11329">MGSKVLLVLLMFMATILLISSEAAPNEYGNFDKKDGKHGAKGIDESKWGYGGWGNPWYGGGWGGPWRGGGYWGGPWRGGGYGGWRRNEHIEKLQDVMNGHLED</sequence>
<evidence type="ECO:0000313" key="3">
    <source>
        <dbReference type="Proteomes" id="UP001603857"/>
    </source>
</evidence>
<dbReference type="EMBL" id="JBGMDY010000001">
    <property type="protein sequence ID" value="KAL2347836.1"/>
    <property type="molecule type" value="Genomic_DNA"/>
</dbReference>
<keyword evidence="1" id="KW-0732">Signal</keyword>
<name>A0ABD1NIT3_9FABA</name>
<protein>
    <recommendedName>
        <fullName evidence="4">Glycine-rich protein</fullName>
    </recommendedName>
</protein>
<comment type="caution">
    <text evidence="2">The sequence shown here is derived from an EMBL/GenBank/DDBJ whole genome shotgun (WGS) entry which is preliminary data.</text>
</comment>
<feature type="signal peptide" evidence="1">
    <location>
        <begin position="1"/>
        <end position="23"/>
    </location>
</feature>
<keyword evidence="3" id="KW-1185">Reference proteome</keyword>
<dbReference type="PANTHER" id="PTHR37372">
    <property type="entry name" value="OS06G0316800 PROTEIN"/>
    <property type="match status" value="1"/>
</dbReference>
<dbReference type="AlphaFoldDB" id="A0ABD1NIT3"/>
<reference evidence="2 3" key="1">
    <citation type="submission" date="2024-08" db="EMBL/GenBank/DDBJ databases">
        <title>Insights into the chromosomal genome structure of Flemingia macrophylla.</title>
        <authorList>
            <person name="Ding Y."/>
            <person name="Zhao Y."/>
            <person name="Bi W."/>
            <person name="Wu M."/>
            <person name="Zhao G."/>
            <person name="Gong Y."/>
            <person name="Li W."/>
            <person name="Zhang P."/>
        </authorList>
    </citation>
    <scope>NUCLEOTIDE SEQUENCE [LARGE SCALE GENOMIC DNA]</scope>
    <source>
        <strain evidence="2">DYQJB</strain>
        <tissue evidence="2">Leaf</tissue>
    </source>
</reference>
<feature type="chain" id="PRO_5044752001" description="Glycine-rich protein" evidence="1">
    <location>
        <begin position="24"/>
        <end position="103"/>
    </location>
</feature>
<dbReference type="InterPro" id="IPR052872">
    <property type="entry name" value="ESR_Regulator"/>
</dbReference>
<dbReference type="Pfam" id="PF07172">
    <property type="entry name" value="GRP"/>
    <property type="match status" value="1"/>
</dbReference>
<organism evidence="2 3">
    <name type="scientific">Flemingia macrophylla</name>
    <dbReference type="NCBI Taxonomy" id="520843"/>
    <lineage>
        <taxon>Eukaryota</taxon>
        <taxon>Viridiplantae</taxon>
        <taxon>Streptophyta</taxon>
        <taxon>Embryophyta</taxon>
        <taxon>Tracheophyta</taxon>
        <taxon>Spermatophyta</taxon>
        <taxon>Magnoliopsida</taxon>
        <taxon>eudicotyledons</taxon>
        <taxon>Gunneridae</taxon>
        <taxon>Pentapetalae</taxon>
        <taxon>rosids</taxon>
        <taxon>fabids</taxon>
        <taxon>Fabales</taxon>
        <taxon>Fabaceae</taxon>
        <taxon>Papilionoideae</taxon>
        <taxon>50 kb inversion clade</taxon>
        <taxon>NPAAA clade</taxon>
        <taxon>indigoferoid/millettioid clade</taxon>
        <taxon>Phaseoleae</taxon>
        <taxon>Flemingia</taxon>
    </lineage>
</organism>
<accession>A0ABD1NIT3</accession>
<evidence type="ECO:0000313" key="2">
    <source>
        <dbReference type="EMBL" id="KAL2347836.1"/>
    </source>
</evidence>
<dbReference type="InterPro" id="IPR010800">
    <property type="entry name" value="GRP"/>
</dbReference>
<dbReference type="Proteomes" id="UP001603857">
    <property type="component" value="Unassembled WGS sequence"/>
</dbReference>
<evidence type="ECO:0008006" key="4">
    <source>
        <dbReference type="Google" id="ProtNLM"/>
    </source>
</evidence>